<feature type="non-terminal residue" evidence="1">
    <location>
        <position position="124"/>
    </location>
</feature>
<dbReference type="AlphaFoldDB" id="A0A382VZ00"/>
<organism evidence="1">
    <name type="scientific">marine metagenome</name>
    <dbReference type="NCBI Taxonomy" id="408172"/>
    <lineage>
        <taxon>unclassified sequences</taxon>
        <taxon>metagenomes</taxon>
        <taxon>ecological metagenomes</taxon>
    </lineage>
</organism>
<reference evidence="1" key="1">
    <citation type="submission" date="2018-05" db="EMBL/GenBank/DDBJ databases">
        <authorList>
            <person name="Lanie J.A."/>
            <person name="Ng W.-L."/>
            <person name="Kazmierczak K.M."/>
            <person name="Andrzejewski T.M."/>
            <person name="Davidsen T.M."/>
            <person name="Wayne K.J."/>
            <person name="Tettelin H."/>
            <person name="Glass J.I."/>
            <person name="Rusch D."/>
            <person name="Podicherti R."/>
            <person name="Tsui H.-C.T."/>
            <person name="Winkler M.E."/>
        </authorList>
    </citation>
    <scope>NUCLEOTIDE SEQUENCE</scope>
</reference>
<gene>
    <name evidence="1" type="ORF">METZ01_LOCUS404553</name>
</gene>
<dbReference type="SUPFAM" id="SSF52172">
    <property type="entry name" value="CheY-like"/>
    <property type="match status" value="1"/>
</dbReference>
<evidence type="ECO:0000313" key="1">
    <source>
        <dbReference type="EMBL" id="SVD51699.1"/>
    </source>
</evidence>
<dbReference type="EMBL" id="UINC01155695">
    <property type="protein sequence ID" value="SVD51699.1"/>
    <property type="molecule type" value="Genomic_DNA"/>
</dbReference>
<name>A0A382VZ00_9ZZZZ</name>
<dbReference type="InterPro" id="IPR011006">
    <property type="entry name" value="CheY-like_superfamily"/>
</dbReference>
<sequence>MRILWIEDDPDITAELFFGKEILRSHDVLTIRDFEDAHKAIANNLEQFDYVVIDLNLEKSSIGEQAKKLMNDFELKKSQFLEEAGFHIYIQLMEKGFPKERIVFFTANTASAKEDFKKMLRNVT</sequence>
<proteinExistence type="predicted"/>
<evidence type="ECO:0008006" key="2">
    <source>
        <dbReference type="Google" id="ProtNLM"/>
    </source>
</evidence>
<accession>A0A382VZ00</accession>
<dbReference type="Gene3D" id="3.40.50.2300">
    <property type="match status" value="1"/>
</dbReference>
<protein>
    <recommendedName>
        <fullName evidence="2">Response regulatory domain-containing protein</fullName>
    </recommendedName>
</protein>